<feature type="transmembrane region" description="Helical" evidence="1">
    <location>
        <begin position="141"/>
        <end position="163"/>
    </location>
</feature>
<evidence type="ECO:0000256" key="1">
    <source>
        <dbReference type="SAM" id="Phobius"/>
    </source>
</evidence>
<feature type="transmembrane region" description="Helical" evidence="1">
    <location>
        <begin position="183"/>
        <end position="206"/>
    </location>
</feature>
<evidence type="ECO:0000313" key="3">
    <source>
        <dbReference type="Proteomes" id="UP001377804"/>
    </source>
</evidence>
<sequence length="316" mass="35741">MAITPSLGSPSEVVAGLICQSGSLSKKEEALLKSKVKVFIDKKIHVPYDIITNEIFNNIDDTELESVHQNAEQKLSQLESSYPEASAFCTDAIRHIKLAQIQKRLIIEKSNKANTKAQEAFETAEKAEKIIGEMENIRKSIYTDFVSILGIFTAITFATFGGLQLLGNVFGNADLTNSRNLGAVIILGAIYIFGTYMLLNTLLVGIKKISSFGSSSQKSNKYADKVYFTELVEETKKKSGKFKIFRNFGIVIWENLIKRKRKINYQERNQYLLSRKIMFCMIIFSIILACAGMFFMTRDFYENDPDKTPTFNIHQQ</sequence>
<keyword evidence="3" id="KW-1185">Reference proteome</keyword>
<feature type="transmembrane region" description="Helical" evidence="1">
    <location>
        <begin position="277"/>
        <end position="296"/>
    </location>
</feature>
<gene>
    <name evidence="2" type="ORF">R4Y45_07295</name>
</gene>
<dbReference type="RefSeq" id="WP_339970581.1">
    <property type="nucleotide sequence ID" value="NZ_JAWMWG010000006.1"/>
</dbReference>
<proteinExistence type="predicted"/>
<dbReference type="EMBL" id="JAWMWG010000006">
    <property type="protein sequence ID" value="MEJ6349024.1"/>
    <property type="molecule type" value="Genomic_DNA"/>
</dbReference>
<comment type="caution">
    <text evidence="2">The sequence shown here is derived from an EMBL/GenBank/DDBJ whole genome shotgun (WGS) entry which is preliminary data.</text>
</comment>
<name>A0ABU8SI60_9LACO</name>
<dbReference type="Proteomes" id="UP001377804">
    <property type="component" value="Unassembled WGS sequence"/>
</dbReference>
<reference evidence="2 3" key="1">
    <citation type="submission" date="2023-10" db="EMBL/GenBank/DDBJ databases">
        <title>Holzapfeliella saturejae sp. nov. isolated from Satureja montana flowers.</title>
        <authorList>
            <person name="Alcantara C."/>
            <person name="Zuniga M."/>
            <person name="Landete J.M."/>
            <person name="Monedero V."/>
        </authorList>
    </citation>
    <scope>NUCLEOTIDE SEQUENCE [LARGE SCALE GENOMIC DNA]</scope>
    <source>
        <strain evidence="2 3">He02</strain>
    </source>
</reference>
<protein>
    <submittedName>
        <fullName evidence="2">Uncharacterized protein</fullName>
    </submittedName>
</protein>
<keyword evidence="1" id="KW-0812">Transmembrane</keyword>
<keyword evidence="1" id="KW-0472">Membrane</keyword>
<accession>A0ABU8SI60</accession>
<evidence type="ECO:0000313" key="2">
    <source>
        <dbReference type="EMBL" id="MEJ6349024.1"/>
    </source>
</evidence>
<keyword evidence="1" id="KW-1133">Transmembrane helix</keyword>
<organism evidence="2 3">
    <name type="scientific">Holzapfeliella saturejae</name>
    <dbReference type="NCBI Taxonomy" id="3082953"/>
    <lineage>
        <taxon>Bacteria</taxon>
        <taxon>Bacillati</taxon>
        <taxon>Bacillota</taxon>
        <taxon>Bacilli</taxon>
        <taxon>Lactobacillales</taxon>
        <taxon>Lactobacillaceae</taxon>
        <taxon>Holzapfeliella</taxon>
    </lineage>
</organism>